<feature type="compositionally biased region" description="Polar residues" evidence="1">
    <location>
        <begin position="231"/>
        <end position="241"/>
    </location>
</feature>
<protein>
    <submittedName>
        <fullName evidence="2">Uncharacterized protein</fullName>
    </submittedName>
</protein>
<keyword evidence="3" id="KW-1185">Reference proteome</keyword>
<organism evidence="2 3">
    <name type="scientific">Modicella reniformis</name>
    <dbReference type="NCBI Taxonomy" id="1440133"/>
    <lineage>
        <taxon>Eukaryota</taxon>
        <taxon>Fungi</taxon>
        <taxon>Fungi incertae sedis</taxon>
        <taxon>Mucoromycota</taxon>
        <taxon>Mortierellomycotina</taxon>
        <taxon>Mortierellomycetes</taxon>
        <taxon>Mortierellales</taxon>
        <taxon>Mortierellaceae</taxon>
        <taxon>Modicella</taxon>
    </lineage>
</organism>
<feature type="compositionally biased region" description="Low complexity" evidence="1">
    <location>
        <begin position="445"/>
        <end position="470"/>
    </location>
</feature>
<dbReference type="Proteomes" id="UP000749646">
    <property type="component" value="Unassembled WGS sequence"/>
</dbReference>
<dbReference type="AlphaFoldDB" id="A0A9P6IUU1"/>
<feature type="compositionally biased region" description="Acidic residues" evidence="1">
    <location>
        <begin position="413"/>
        <end position="422"/>
    </location>
</feature>
<feature type="compositionally biased region" description="Polar residues" evidence="1">
    <location>
        <begin position="279"/>
        <end position="306"/>
    </location>
</feature>
<feature type="compositionally biased region" description="Basic and acidic residues" evidence="1">
    <location>
        <begin position="388"/>
        <end position="400"/>
    </location>
</feature>
<accession>A0A9P6IUU1</accession>
<dbReference type="EMBL" id="JAAAHW010007373">
    <property type="protein sequence ID" value="KAF9948821.1"/>
    <property type="molecule type" value="Genomic_DNA"/>
</dbReference>
<feature type="region of interest" description="Disordered" evidence="1">
    <location>
        <begin position="623"/>
        <end position="668"/>
    </location>
</feature>
<name>A0A9P6IUU1_9FUNG</name>
<feature type="region of interest" description="Disordered" evidence="1">
    <location>
        <begin position="229"/>
        <end position="309"/>
    </location>
</feature>
<gene>
    <name evidence="2" type="ORF">BGZ65_007791</name>
</gene>
<dbReference type="OrthoDB" id="2449675at2759"/>
<feature type="region of interest" description="Disordered" evidence="1">
    <location>
        <begin position="413"/>
        <end position="587"/>
    </location>
</feature>
<proteinExistence type="predicted"/>
<feature type="compositionally biased region" description="Polar residues" evidence="1">
    <location>
        <begin position="629"/>
        <end position="638"/>
    </location>
</feature>
<feature type="compositionally biased region" description="Low complexity" evidence="1">
    <location>
        <begin position="508"/>
        <end position="522"/>
    </location>
</feature>
<evidence type="ECO:0000313" key="3">
    <source>
        <dbReference type="Proteomes" id="UP000749646"/>
    </source>
</evidence>
<feature type="compositionally biased region" description="Low complexity" evidence="1">
    <location>
        <begin position="353"/>
        <end position="379"/>
    </location>
</feature>
<feature type="region of interest" description="Disordered" evidence="1">
    <location>
        <begin position="353"/>
        <end position="400"/>
    </location>
</feature>
<feature type="compositionally biased region" description="Low complexity" evidence="1">
    <location>
        <begin position="553"/>
        <end position="580"/>
    </location>
</feature>
<evidence type="ECO:0000313" key="2">
    <source>
        <dbReference type="EMBL" id="KAF9948821.1"/>
    </source>
</evidence>
<sequence>MISRTGSLVSTVSGAILLNAANASTSASVAASGGTRLHRTGSEVAESIRSLQYARTRGAGVGLAHGPAPIGSGDRNSLAASLIGGVDSLISEHGGTMTSASEKGSRRTSAAVMSGSAVVGQLHSSRHSAESSNNIAEALTMDAPVLLQGGGILRVSKGPEKAVQYWHKETGRYVESIAESLKDDQTDGAGSVPVTPAVTPAATTPVVAPVVSTAKPAAAVAASKLATSVAGTTPQSQAINTQSNQPTTQEPEQQDQQPMYQKQQQQQQQASSPVLQSQLMNESSVGEPSSPDSPTGSQESPTTAQVAASAGRMHEILGRMFSDRSVRLHSDHEQDSDSILSEDTTASTFSCQRSASQRSILQRQQQQQPQTQPTQQPGQVSRGGGEIEGPHRLDNDDSQSIERYDMLVPVPEDSDLETEQESDLTARPSDHSPRAAINGNISKVNGTGTNTGTNTATRTSTSKATGTGSNRASTLTIPESDPSLIKKSSFSGTEKPFYSNAPLMRTFSGGLPSNSSGGSSNNTANLRGLLKPRQNSSSSSHQRRPLAQTPLHSPSVQLGSSSSSASVAIGDLSRQSSSHSIGGGGSGSKPIVLEYIESPTSLSPAVSPWNDLNTVEGQNGLNRHGSIGTICTESSYRTARSDSHSDNDDNDDDEEPPRVVDLYRSTLT</sequence>
<comment type="caution">
    <text evidence="2">The sequence shown here is derived from an EMBL/GenBank/DDBJ whole genome shotgun (WGS) entry which is preliminary data.</text>
</comment>
<evidence type="ECO:0000256" key="1">
    <source>
        <dbReference type="SAM" id="MobiDB-lite"/>
    </source>
</evidence>
<reference evidence="2" key="1">
    <citation type="journal article" date="2020" name="Fungal Divers.">
        <title>Resolving the Mortierellaceae phylogeny through synthesis of multi-gene phylogenetics and phylogenomics.</title>
        <authorList>
            <person name="Vandepol N."/>
            <person name="Liber J."/>
            <person name="Desiro A."/>
            <person name="Na H."/>
            <person name="Kennedy M."/>
            <person name="Barry K."/>
            <person name="Grigoriev I.V."/>
            <person name="Miller A.N."/>
            <person name="O'Donnell K."/>
            <person name="Stajich J.E."/>
            <person name="Bonito G."/>
        </authorList>
    </citation>
    <scope>NUCLEOTIDE SEQUENCE</scope>
    <source>
        <strain evidence="2">MES-2147</strain>
    </source>
</reference>
<feature type="compositionally biased region" description="Low complexity" evidence="1">
    <location>
        <begin position="242"/>
        <end position="278"/>
    </location>
</feature>